<accession>A0A0F9TYD8</accession>
<feature type="region of interest" description="Disordered" evidence="1">
    <location>
        <begin position="1"/>
        <end position="43"/>
    </location>
</feature>
<evidence type="ECO:0000256" key="1">
    <source>
        <dbReference type="SAM" id="MobiDB-lite"/>
    </source>
</evidence>
<reference evidence="2" key="1">
    <citation type="journal article" date="2015" name="Nature">
        <title>Complex archaea that bridge the gap between prokaryotes and eukaryotes.</title>
        <authorList>
            <person name="Spang A."/>
            <person name="Saw J.H."/>
            <person name="Jorgensen S.L."/>
            <person name="Zaremba-Niedzwiedzka K."/>
            <person name="Martijn J."/>
            <person name="Lind A.E."/>
            <person name="van Eijk R."/>
            <person name="Schleper C."/>
            <person name="Guy L."/>
            <person name="Ettema T.J."/>
        </authorList>
    </citation>
    <scope>NUCLEOTIDE SEQUENCE</scope>
</reference>
<feature type="compositionally biased region" description="Basic residues" evidence="1">
    <location>
        <begin position="26"/>
        <end position="41"/>
    </location>
</feature>
<sequence>MTKPLSKTEKKARAKAMASTVEIKKKIPAKPKKKPATKAKKAPLGPIPDIVNYVVEEGPFSMKEQRECAPGLDNDAVYREAEEAVKLGWLRKNKKGIYSLARKVPKKKAPVKNKPVTKAKKAAKTELSDKDLNDVEEVVDFLMDNCPDRSPPVTAGELDSEAIGGPQVLRNALKLGRIVKDGDGYRLNKGGDVAMGALAILQKVEEESVRCAEELAEVKKLYDEGRKKSATVEPALRTKVTTLEKQITGWELRNNIQIATYRLERWEAGLLSEGIQETGRSLAGLRMAMNDGLTGGVPGDATIGDYRTWAFARLDELNAALAILNRYSYPRAGVMTEVKPEPSEDFDKMLTCLVSQDTGRVEWPRKRT</sequence>
<evidence type="ECO:0000313" key="2">
    <source>
        <dbReference type="EMBL" id="KKN79982.1"/>
    </source>
</evidence>
<dbReference type="AlphaFoldDB" id="A0A0F9TYD8"/>
<organism evidence="2">
    <name type="scientific">marine sediment metagenome</name>
    <dbReference type="NCBI Taxonomy" id="412755"/>
    <lineage>
        <taxon>unclassified sequences</taxon>
        <taxon>metagenomes</taxon>
        <taxon>ecological metagenomes</taxon>
    </lineage>
</organism>
<name>A0A0F9TYD8_9ZZZZ</name>
<feature type="compositionally biased region" description="Basic and acidic residues" evidence="1">
    <location>
        <begin position="1"/>
        <end position="11"/>
    </location>
</feature>
<gene>
    <name evidence="2" type="ORF">LCGC14_0334900</name>
</gene>
<dbReference type="EMBL" id="LAZR01000239">
    <property type="protein sequence ID" value="KKN79982.1"/>
    <property type="molecule type" value="Genomic_DNA"/>
</dbReference>
<proteinExistence type="predicted"/>
<comment type="caution">
    <text evidence="2">The sequence shown here is derived from an EMBL/GenBank/DDBJ whole genome shotgun (WGS) entry which is preliminary data.</text>
</comment>
<protein>
    <submittedName>
        <fullName evidence="2">Uncharacterized protein</fullName>
    </submittedName>
</protein>